<sequence>MRTLSSALLTVIVAAACESEASRFEELSPAFRGYIPESASMAALLLHQRVPSLRREPAYPRATGARRRPLLACAQQASATQAQPGPKIVGFGMCCMDYLAQIANYPAPDAKLRTERLETSSGGNAGNQITASAKLGAASMLFTKIGDDGIGEQMLAELNEAGVNTEFVLREPGHPSPFTYIIIDRQGGTRTCIHTPGAPLHEGELSKDFVARLLEGAALISFDGRLTQDAIEVAAAAREQGVKVLVEAERVRPHLEGLLPLADYIITSAHFPQDWTGEESLADALQAMLPLLPHAQWLITTLGSRGSVLLAHQASPGADSDSQVVDASLSEVVDDLLAQANSRSEKTGDEPACTSANGVDVGDAHVPCQRDPYRTPLELEMPSLEPCSPAAGPPSRAFSFGSTLKRSSGVLHSRHEVQNVEAAQVETHAEQLTVAVSSSAAQRQRSFANLTAGPPASYVKTSQKTVASHGHSSAQEHSNQGPVSSSNNYSQALVLYRPTVPPPPVPRPSPSASFLGGLFPAPEHLLVASKATLQDALKAAFDAKRLLMVHIVDDNLPSYQMNSTCWSDSTLSHYIKKVFTFHQVNTGTKDGLQIMKSFQIDTIPSVLVLNAYNGELVEIFEGAMTGAEFMHLLDTHGVPASPTPQWSVQQQASKGASAAVSGAGATSAWSKAEVAGGTFNHKPVMEQQPEPAVSSQSQHSGHDVGPFAPAPTLPGAHQYLPRLPAAGGQGSHGALAYGYTWNRTKNRWQLQVHSATQKSPASLYKDEAAAAEAAWDAYVALLDPRLPPPQKPELQNI</sequence>
<evidence type="ECO:0000313" key="7">
    <source>
        <dbReference type="Proteomes" id="UP001465755"/>
    </source>
</evidence>
<dbReference type="InterPro" id="IPR002139">
    <property type="entry name" value="Ribo/fructo_kinase"/>
</dbReference>
<dbReference type="InterPro" id="IPR006577">
    <property type="entry name" value="UAS"/>
</dbReference>
<dbReference type="InterPro" id="IPR029056">
    <property type="entry name" value="Ribokinase-like"/>
</dbReference>
<organism evidence="6 7">
    <name type="scientific">Symbiochloris irregularis</name>
    <dbReference type="NCBI Taxonomy" id="706552"/>
    <lineage>
        <taxon>Eukaryota</taxon>
        <taxon>Viridiplantae</taxon>
        <taxon>Chlorophyta</taxon>
        <taxon>core chlorophytes</taxon>
        <taxon>Trebouxiophyceae</taxon>
        <taxon>Trebouxiales</taxon>
        <taxon>Trebouxiaceae</taxon>
        <taxon>Symbiochloris</taxon>
    </lineage>
</organism>
<dbReference type="InterPro" id="IPR036249">
    <property type="entry name" value="Thioredoxin-like_sf"/>
</dbReference>
<evidence type="ECO:0000256" key="3">
    <source>
        <dbReference type="SAM" id="MobiDB-lite"/>
    </source>
</evidence>
<evidence type="ECO:0000313" key="6">
    <source>
        <dbReference type="EMBL" id="KAK9808209.1"/>
    </source>
</evidence>
<reference evidence="6 7" key="1">
    <citation type="journal article" date="2024" name="Nat. Commun.">
        <title>Phylogenomics reveals the evolutionary origins of lichenization in chlorophyte algae.</title>
        <authorList>
            <person name="Puginier C."/>
            <person name="Libourel C."/>
            <person name="Otte J."/>
            <person name="Skaloud P."/>
            <person name="Haon M."/>
            <person name="Grisel S."/>
            <person name="Petersen M."/>
            <person name="Berrin J.G."/>
            <person name="Delaux P.M."/>
            <person name="Dal Grande F."/>
            <person name="Keller J."/>
        </authorList>
    </citation>
    <scope>NUCLEOTIDE SEQUENCE [LARGE SCALE GENOMIC DNA]</scope>
    <source>
        <strain evidence="6 7">SAG 2036</strain>
    </source>
</reference>
<gene>
    <name evidence="6" type="ORF">WJX73_009115</name>
</gene>
<dbReference type="InterPro" id="IPR052562">
    <property type="entry name" value="Ketohexokinase-related"/>
</dbReference>
<proteinExistence type="predicted"/>
<dbReference type="GO" id="GO:0016301">
    <property type="term" value="F:kinase activity"/>
    <property type="evidence" value="ECO:0007669"/>
    <property type="project" value="UniProtKB-KW"/>
</dbReference>
<dbReference type="AlphaFoldDB" id="A0AAW1PF31"/>
<feature type="region of interest" description="Disordered" evidence="3">
    <location>
        <begin position="451"/>
        <end position="487"/>
    </location>
</feature>
<feature type="domain" description="UAS" evidence="5">
    <location>
        <begin position="514"/>
        <end position="634"/>
    </location>
</feature>
<feature type="region of interest" description="Disordered" evidence="3">
    <location>
        <begin position="682"/>
        <end position="725"/>
    </location>
</feature>
<comment type="caution">
    <text evidence="6">The sequence shown here is derived from an EMBL/GenBank/DDBJ whole genome shotgun (WGS) entry which is preliminary data.</text>
</comment>
<accession>A0AAW1PF31</accession>
<dbReference type="Gene3D" id="3.40.1190.20">
    <property type="match status" value="1"/>
</dbReference>
<dbReference type="SUPFAM" id="SSF52833">
    <property type="entry name" value="Thioredoxin-like"/>
    <property type="match status" value="1"/>
</dbReference>
<feature type="signal peptide" evidence="4">
    <location>
        <begin position="1"/>
        <end position="21"/>
    </location>
</feature>
<dbReference type="SMART" id="SM00594">
    <property type="entry name" value="UAS"/>
    <property type="match status" value="1"/>
</dbReference>
<keyword evidence="4" id="KW-0732">Signal</keyword>
<dbReference type="PRINTS" id="PR00990">
    <property type="entry name" value="RIBOKINASE"/>
</dbReference>
<dbReference type="PROSITE" id="PS51257">
    <property type="entry name" value="PROKAR_LIPOPROTEIN"/>
    <property type="match status" value="1"/>
</dbReference>
<dbReference type="SUPFAM" id="SSF53613">
    <property type="entry name" value="Ribokinase-like"/>
    <property type="match status" value="1"/>
</dbReference>
<dbReference type="PANTHER" id="PTHR42774">
    <property type="entry name" value="PHOSPHOTRANSFERASE SYSTEM TRANSPORT PROTEIN"/>
    <property type="match status" value="1"/>
</dbReference>
<dbReference type="Proteomes" id="UP001465755">
    <property type="component" value="Unassembled WGS sequence"/>
</dbReference>
<evidence type="ECO:0000256" key="4">
    <source>
        <dbReference type="SAM" id="SignalP"/>
    </source>
</evidence>
<feature type="compositionally biased region" description="Polar residues" evidence="3">
    <location>
        <begin position="459"/>
        <end position="487"/>
    </location>
</feature>
<name>A0AAW1PF31_9CHLO</name>
<dbReference type="Gene3D" id="3.40.30.10">
    <property type="entry name" value="Glutaredoxin"/>
    <property type="match status" value="1"/>
</dbReference>
<dbReference type="PANTHER" id="PTHR42774:SF3">
    <property type="entry name" value="KETOHEXOKINASE"/>
    <property type="match status" value="1"/>
</dbReference>
<dbReference type="InterPro" id="IPR011611">
    <property type="entry name" value="PfkB_dom"/>
</dbReference>
<evidence type="ECO:0000256" key="2">
    <source>
        <dbReference type="ARBA" id="ARBA00022777"/>
    </source>
</evidence>
<keyword evidence="7" id="KW-1185">Reference proteome</keyword>
<keyword evidence="2" id="KW-0418">Kinase</keyword>
<evidence type="ECO:0000256" key="1">
    <source>
        <dbReference type="ARBA" id="ARBA00022679"/>
    </source>
</evidence>
<protein>
    <recommendedName>
        <fullName evidence="5">UAS domain-containing protein</fullName>
    </recommendedName>
</protein>
<dbReference type="Pfam" id="PF00294">
    <property type="entry name" value="PfkB"/>
    <property type="match status" value="1"/>
</dbReference>
<evidence type="ECO:0000259" key="5">
    <source>
        <dbReference type="SMART" id="SM00594"/>
    </source>
</evidence>
<keyword evidence="1" id="KW-0808">Transferase</keyword>
<feature type="chain" id="PRO_5043721601" description="UAS domain-containing protein" evidence="4">
    <location>
        <begin position="22"/>
        <end position="797"/>
    </location>
</feature>
<dbReference type="EMBL" id="JALJOQ010000026">
    <property type="protein sequence ID" value="KAK9808209.1"/>
    <property type="molecule type" value="Genomic_DNA"/>
</dbReference>